<organism evidence="15 16">
    <name type="scientific">Mesorhabditis spiculigera</name>
    <dbReference type="NCBI Taxonomy" id="96644"/>
    <lineage>
        <taxon>Eukaryota</taxon>
        <taxon>Metazoa</taxon>
        <taxon>Ecdysozoa</taxon>
        <taxon>Nematoda</taxon>
        <taxon>Chromadorea</taxon>
        <taxon>Rhabditida</taxon>
        <taxon>Rhabditina</taxon>
        <taxon>Rhabditomorpha</taxon>
        <taxon>Rhabditoidea</taxon>
        <taxon>Rhabditidae</taxon>
        <taxon>Mesorhabditinae</taxon>
        <taxon>Mesorhabditis</taxon>
    </lineage>
</organism>
<evidence type="ECO:0000256" key="9">
    <source>
        <dbReference type="ARBA" id="ARBA00023180"/>
    </source>
</evidence>
<dbReference type="PANTHER" id="PTHR13723">
    <property type="entry name" value="ADAMTS A DISINTEGRIN AND METALLOPROTEASE WITH THROMBOSPONDIN MOTIFS PROTEASE"/>
    <property type="match status" value="1"/>
</dbReference>
<dbReference type="InterPro" id="IPR024079">
    <property type="entry name" value="MetalloPept_cat_dom_sf"/>
</dbReference>
<evidence type="ECO:0000259" key="14">
    <source>
        <dbReference type="PROSITE" id="PS50215"/>
    </source>
</evidence>
<dbReference type="GO" id="GO:0031012">
    <property type="term" value="C:extracellular matrix"/>
    <property type="evidence" value="ECO:0007669"/>
    <property type="project" value="TreeGrafter"/>
</dbReference>
<dbReference type="InterPro" id="IPR045371">
    <property type="entry name" value="ADAMTS_CR_3"/>
</dbReference>
<keyword evidence="16" id="KW-1185">Reference proteome</keyword>
<dbReference type="Proteomes" id="UP001177023">
    <property type="component" value="Unassembled WGS sequence"/>
</dbReference>
<gene>
    <name evidence="15" type="ORF">MSPICULIGERA_LOCUS7254</name>
</gene>
<dbReference type="Gene3D" id="3.40.1620.60">
    <property type="match status" value="1"/>
</dbReference>
<proteinExistence type="predicted"/>
<feature type="binding site" evidence="11 13">
    <location>
        <position position="66"/>
    </location>
    <ligand>
        <name>Zn(2+)</name>
        <dbReference type="ChEBI" id="CHEBI:29105"/>
        <note>catalytic</note>
    </ligand>
</feature>
<evidence type="ECO:0000256" key="11">
    <source>
        <dbReference type="PIRSR" id="PIRSR613273-2"/>
    </source>
</evidence>
<dbReference type="SUPFAM" id="SSF55486">
    <property type="entry name" value="Metalloproteases ('zincins'), catalytic domain"/>
    <property type="match status" value="1"/>
</dbReference>
<evidence type="ECO:0000256" key="12">
    <source>
        <dbReference type="PIRSR" id="PIRSR613273-3"/>
    </source>
</evidence>
<keyword evidence="9" id="KW-0325">Glycoprotein</keyword>
<feature type="active site" evidence="10 13">
    <location>
        <position position="67"/>
    </location>
</feature>
<dbReference type="Pfam" id="PF19236">
    <property type="entry name" value="ADAMTS_CR_3"/>
    <property type="match status" value="1"/>
</dbReference>
<evidence type="ECO:0000256" key="4">
    <source>
        <dbReference type="ARBA" id="ARBA00022723"/>
    </source>
</evidence>
<feature type="non-terminal residue" evidence="15">
    <location>
        <position position="483"/>
    </location>
</feature>
<dbReference type="InterPro" id="IPR001590">
    <property type="entry name" value="Peptidase_M12B"/>
</dbReference>
<keyword evidence="8 12" id="KW-1015">Disulfide bond</keyword>
<dbReference type="Pfam" id="PF17771">
    <property type="entry name" value="ADAMTS_CR_2"/>
    <property type="match status" value="1"/>
</dbReference>
<keyword evidence="6 11" id="KW-0862">Zinc</keyword>
<dbReference type="AlphaFoldDB" id="A0AA36CIM8"/>
<keyword evidence="3" id="KW-0645">Protease</keyword>
<dbReference type="Pfam" id="PF01421">
    <property type="entry name" value="Reprolysin"/>
    <property type="match status" value="1"/>
</dbReference>
<keyword evidence="4 11" id="KW-0479">Metal-binding</keyword>
<keyword evidence="2" id="KW-0964">Secreted</keyword>
<dbReference type="PROSITE" id="PS50215">
    <property type="entry name" value="ADAM_MEPRO"/>
    <property type="match status" value="1"/>
</dbReference>
<dbReference type="EMBL" id="CATQJA010001812">
    <property type="protein sequence ID" value="CAJ0568740.1"/>
    <property type="molecule type" value="Genomic_DNA"/>
</dbReference>
<feature type="disulfide bond" evidence="12">
    <location>
        <begin position="82"/>
        <end position="112"/>
    </location>
</feature>
<evidence type="ECO:0000256" key="1">
    <source>
        <dbReference type="ARBA" id="ARBA00004613"/>
    </source>
</evidence>
<keyword evidence="11" id="KW-0106">Calcium</keyword>
<evidence type="ECO:0000256" key="10">
    <source>
        <dbReference type="PIRSR" id="PIRSR613273-1"/>
    </source>
</evidence>
<dbReference type="GO" id="GO:0005576">
    <property type="term" value="C:extracellular region"/>
    <property type="evidence" value="ECO:0007669"/>
    <property type="project" value="UniProtKB-SubCell"/>
</dbReference>
<dbReference type="GO" id="GO:0004222">
    <property type="term" value="F:metalloendopeptidase activity"/>
    <property type="evidence" value="ECO:0007669"/>
    <property type="project" value="InterPro"/>
</dbReference>
<dbReference type="Gene3D" id="3.40.390.10">
    <property type="entry name" value="Collagenase (Catalytic Domain)"/>
    <property type="match status" value="1"/>
</dbReference>
<comment type="cofactor">
    <cofactor evidence="11">
        <name>Zn(2+)</name>
        <dbReference type="ChEBI" id="CHEBI:29105"/>
    </cofactor>
    <text evidence="11">Binds 1 zinc ion per subunit.</text>
</comment>
<evidence type="ECO:0000256" key="13">
    <source>
        <dbReference type="PROSITE-ProRule" id="PRU00276"/>
    </source>
</evidence>
<dbReference type="InterPro" id="IPR013273">
    <property type="entry name" value="ADAMTS/ADAMTS-like"/>
</dbReference>
<protein>
    <recommendedName>
        <fullName evidence="14">Peptidase M12B domain-containing protein</fullName>
    </recommendedName>
</protein>
<accession>A0AA36CIM8</accession>
<evidence type="ECO:0000313" key="15">
    <source>
        <dbReference type="EMBL" id="CAJ0568740.1"/>
    </source>
</evidence>
<evidence type="ECO:0000256" key="6">
    <source>
        <dbReference type="ARBA" id="ARBA00022833"/>
    </source>
</evidence>
<sequence>MGFNELNEESPNHHDVAVLLTRKDICRAAGKCDTLGLAELGTMCNFNKSCSIIEDNGLSAAFTIAHELAHLFNMPHDDEPKCRQWMEVTKENFHIMAPTLEFNTHPWSWSACSAAMLERFLEQRDRTQCLFDQPTQRRFYDDLFEVQPAGIKYSADRQCEFVFGRDSKLCPYMPSCRRLWCQLPQATQDVGIHGVPQNTTWIPKYQVAPNERCKLYCRIETVSAYYLLKPKVVDGTPCDQNGDDLCVDGACRKAGCDHVLGSNVEKDRCGICGGDGSSCRHVKGSYNERGSFGYNEVLKIPAGSANIEITQTAWRGNKEDDNNYLSLRTSNGDFLLNGKYQVVVYNVLLQLQDVILEYSGSDNLIERINGTGPTRSDIFVNVLTVGNLTPPDIRYEYMASTAPASVAQPPSYLDLRTGHVFWRLADDWTVCTRSCKGEQVHAYVCIDGRSNRPTSERNCMAIRAPPTARRRSCNDHCTNRYQQ</sequence>
<feature type="binding site" evidence="11">
    <location>
        <position position="132"/>
    </location>
    <ligand>
        <name>Ca(2+)</name>
        <dbReference type="ChEBI" id="CHEBI:29108"/>
        <label>2</label>
    </ligand>
</feature>
<dbReference type="Pfam" id="PF05986">
    <property type="entry name" value="ADAMTS_spacer1"/>
    <property type="match status" value="1"/>
</dbReference>
<dbReference type="Gene3D" id="2.60.120.830">
    <property type="match status" value="1"/>
</dbReference>
<evidence type="ECO:0000256" key="5">
    <source>
        <dbReference type="ARBA" id="ARBA00022801"/>
    </source>
</evidence>
<dbReference type="InterPro" id="IPR010294">
    <property type="entry name" value="ADAMTS_spacer1"/>
</dbReference>
<dbReference type="FunFam" id="2.60.120.830:FF:000001">
    <property type="entry name" value="A disintegrin and metalloproteinase with thrombospondin motifs 1"/>
    <property type="match status" value="1"/>
</dbReference>
<dbReference type="GO" id="GO:0046872">
    <property type="term" value="F:metal ion binding"/>
    <property type="evidence" value="ECO:0007669"/>
    <property type="project" value="UniProtKB-KW"/>
</dbReference>
<feature type="binding site" evidence="11">
    <location>
        <position position="132"/>
    </location>
    <ligand>
        <name>Ca(2+)</name>
        <dbReference type="ChEBI" id="CHEBI:29108"/>
        <label>1</label>
    </ligand>
</feature>
<feature type="disulfide bond" evidence="12">
    <location>
        <begin position="26"/>
        <end position="32"/>
    </location>
</feature>
<keyword evidence="5" id="KW-0378">Hydrolase</keyword>
<evidence type="ECO:0000256" key="2">
    <source>
        <dbReference type="ARBA" id="ARBA00022525"/>
    </source>
</evidence>
<dbReference type="PANTHER" id="PTHR13723:SF278">
    <property type="entry name" value="ADAM METALLOPEPTIDASE WITH THROMBOSPONDIN TYPE 1 MOTIF A, ISOFORM B"/>
    <property type="match status" value="1"/>
</dbReference>
<evidence type="ECO:0000313" key="16">
    <source>
        <dbReference type="Proteomes" id="UP001177023"/>
    </source>
</evidence>
<dbReference type="GO" id="GO:0030198">
    <property type="term" value="P:extracellular matrix organization"/>
    <property type="evidence" value="ECO:0007669"/>
    <property type="project" value="InterPro"/>
</dbReference>
<feature type="binding site" evidence="11 13">
    <location>
        <position position="76"/>
    </location>
    <ligand>
        <name>Zn(2+)</name>
        <dbReference type="ChEBI" id="CHEBI:29105"/>
        <note>catalytic</note>
    </ligand>
</feature>
<feature type="disulfide bond" evidence="12">
    <location>
        <begin position="159"/>
        <end position="181"/>
    </location>
</feature>
<dbReference type="InterPro" id="IPR041645">
    <property type="entry name" value="ADAMTS_CR_2"/>
</dbReference>
<comment type="caution">
    <text evidence="13">Lacks conserved residue(s) required for the propagation of feature annotation.</text>
</comment>
<feature type="disulfide bond" evidence="12">
    <location>
        <begin position="44"/>
        <end position="129"/>
    </location>
</feature>
<feature type="domain" description="Peptidase M12B" evidence="14">
    <location>
        <begin position="1"/>
        <end position="134"/>
    </location>
</feature>
<dbReference type="GO" id="GO:0006508">
    <property type="term" value="P:proteolysis"/>
    <property type="evidence" value="ECO:0007669"/>
    <property type="project" value="UniProtKB-KW"/>
</dbReference>
<feature type="binding site" evidence="11">
    <location>
        <position position="15"/>
    </location>
    <ligand>
        <name>Ca(2+)</name>
        <dbReference type="ChEBI" id="CHEBI:29108"/>
        <label>1</label>
    </ligand>
</feature>
<comment type="subcellular location">
    <subcellularLocation>
        <location evidence="1">Secreted</location>
    </subcellularLocation>
</comment>
<evidence type="ECO:0000256" key="8">
    <source>
        <dbReference type="ARBA" id="ARBA00023157"/>
    </source>
</evidence>
<feature type="binding site" evidence="11 13">
    <location>
        <position position="70"/>
    </location>
    <ligand>
        <name>Zn(2+)</name>
        <dbReference type="ChEBI" id="CHEBI:29105"/>
        <note>catalytic</note>
    </ligand>
</feature>
<evidence type="ECO:0000256" key="7">
    <source>
        <dbReference type="ARBA" id="ARBA00023049"/>
    </source>
</evidence>
<evidence type="ECO:0000256" key="3">
    <source>
        <dbReference type="ARBA" id="ARBA00022670"/>
    </source>
</evidence>
<keyword evidence="7" id="KW-0482">Metalloprotease</keyword>
<dbReference type="PRINTS" id="PR01857">
    <property type="entry name" value="ADAMTSFAMILY"/>
</dbReference>
<reference evidence="15" key="1">
    <citation type="submission" date="2023-06" db="EMBL/GenBank/DDBJ databases">
        <authorList>
            <person name="Delattre M."/>
        </authorList>
    </citation>
    <scope>NUCLEOTIDE SEQUENCE</scope>
    <source>
        <strain evidence="15">AF72</strain>
    </source>
</reference>
<comment type="caution">
    <text evidence="15">The sequence shown here is derived from an EMBL/GenBank/DDBJ whole genome shotgun (WGS) entry which is preliminary data.</text>
</comment>
<name>A0AA36CIM8_9BILA</name>
<feature type="binding site" evidence="11">
    <location>
        <position position="129"/>
    </location>
    <ligand>
        <name>Ca(2+)</name>
        <dbReference type="ChEBI" id="CHEBI:29108"/>
        <label>1</label>
    </ligand>
</feature>
<dbReference type="InterPro" id="IPR050439">
    <property type="entry name" value="ADAMTS_ADAMTS-like"/>
</dbReference>